<reference evidence="4" key="2">
    <citation type="submission" date="2017-12" db="EMBL/GenBank/DDBJ databases">
        <title>Genome sequence of the Bar-tailed Godwit (Limosa lapponica baueri).</title>
        <authorList>
            <person name="Lima N.C.B."/>
            <person name="Parody-Merino A.M."/>
            <person name="Battley P.F."/>
            <person name="Fidler A.E."/>
            <person name="Prosdocimi F."/>
        </authorList>
    </citation>
    <scope>NUCLEOTIDE SEQUENCE [LARGE SCALE GENOMIC DNA]</scope>
</reference>
<evidence type="ECO:0000259" key="2">
    <source>
        <dbReference type="Pfam" id="PF00888"/>
    </source>
</evidence>
<evidence type="ECO:0000256" key="1">
    <source>
        <dbReference type="ARBA" id="ARBA00006019"/>
    </source>
</evidence>
<name>A0A2I0TKN7_LIMLA</name>
<dbReference type="GO" id="GO:0031625">
    <property type="term" value="F:ubiquitin protein ligase binding"/>
    <property type="evidence" value="ECO:0007669"/>
    <property type="project" value="InterPro"/>
</dbReference>
<dbReference type="GO" id="GO:0006511">
    <property type="term" value="P:ubiquitin-dependent protein catabolic process"/>
    <property type="evidence" value="ECO:0007669"/>
    <property type="project" value="InterPro"/>
</dbReference>
<accession>A0A2I0TKN7</accession>
<evidence type="ECO:0000313" key="3">
    <source>
        <dbReference type="EMBL" id="PKU34384.1"/>
    </source>
</evidence>
<dbReference type="InterPro" id="IPR016159">
    <property type="entry name" value="Cullin_repeat-like_dom_sf"/>
</dbReference>
<keyword evidence="4" id="KW-1185">Reference proteome</keyword>
<dbReference type="Proteomes" id="UP000233556">
    <property type="component" value="Unassembled WGS sequence"/>
</dbReference>
<dbReference type="Gene3D" id="1.20.1310.10">
    <property type="entry name" value="Cullin Repeats"/>
    <property type="match status" value="2"/>
</dbReference>
<dbReference type="SUPFAM" id="SSF74788">
    <property type="entry name" value="Cullin repeat-like"/>
    <property type="match status" value="1"/>
</dbReference>
<proteinExistence type="inferred from homology"/>
<dbReference type="Pfam" id="PF00888">
    <property type="entry name" value="Cullin"/>
    <property type="match status" value="1"/>
</dbReference>
<protein>
    <submittedName>
        <fullName evidence="3">Cullin-2 isoform x1</fullName>
    </submittedName>
</protein>
<dbReference type="InterPro" id="IPR001373">
    <property type="entry name" value="Cullin_N"/>
</dbReference>
<reference evidence="4" key="1">
    <citation type="submission" date="2017-11" db="EMBL/GenBank/DDBJ databases">
        <authorList>
            <person name="Lima N.C."/>
            <person name="Parody-Merino A.M."/>
            <person name="Battley P.F."/>
            <person name="Fidler A.E."/>
            <person name="Prosdocimi F."/>
        </authorList>
    </citation>
    <scope>NUCLEOTIDE SEQUENCE [LARGE SCALE GENOMIC DNA]</scope>
</reference>
<comment type="similarity">
    <text evidence="1">Belongs to the cullin family.</text>
</comment>
<evidence type="ECO:0000313" key="4">
    <source>
        <dbReference type="Proteomes" id="UP000233556"/>
    </source>
</evidence>
<organism evidence="3 4">
    <name type="scientific">Limosa lapponica baueri</name>
    <dbReference type="NCBI Taxonomy" id="1758121"/>
    <lineage>
        <taxon>Eukaryota</taxon>
        <taxon>Metazoa</taxon>
        <taxon>Chordata</taxon>
        <taxon>Craniata</taxon>
        <taxon>Vertebrata</taxon>
        <taxon>Euteleostomi</taxon>
        <taxon>Archelosauria</taxon>
        <taxon>Archosauria</taxon>
        <taxon>Dinosauria</taxon>
        <taxon>Saurischia</taxon>
        <taxon>Theropoda</taxon>
        <taxon>Coelurosauria</taxon>
        <taxon>Aves</taxon>
        <taxon>Neognathae</taxon>
        <taxon>Neoaves</taxon>
        <taxon>Charadriiformes</taxon>
        <taxon>Scolopacidae</taxon>
        <taxon>Limosa</taxon>
    </lineage>
</organism>
<dbReference type="AlphaFoldDB" id="A0A2I0TKN7"/>
<feature type="domain" description="Cullin N-terminal" evidence="2">
    <location>
        <begin position="43"/>
        <end position="271"/>
    </location>
</feature>
<dbReference type="FunFam" id="1.20.1310.10:FF:000016">
    <property type="entry name" value="Cullin 2"/>
    <property type="match status" value="1"/>
</dbReference>
<dbReference type="PANTHER" id="PTHR11932">
    <property type="entry name" value="CULLIN"/>
    <property type="match status" value="1"/>
</dbReference>
<gene>
    <name evidence="3" type="ORF">llap_15312</name>
</gene>
<dbReference type="InterPro" id="IPR045093">
    <property type="entry name" value="Cullin"/>
</dbReference>
<dbReference type="EMBL" id="KZ509159">
    <property type="protein sequence ID" value="PKU34384.1"/>
    <property type="molecule type" value="Genomic_DNA"/>
</dbReference>
<sequence>MKAVRECQITVSSDFNYLTPEYLYDLELLCFPIAGTNLNSEPRDIYALCVAYPEPLGERLYTETKIFLENHVRHLHKRVLEAEEQVLVMYHRYWEEYSKGADYMDCLYRYLNTQFIKKNKLTEADLQYGYGGVDMNEPLMEIGELALDMWRKLMIEPLQAILIRMLLREIKNPSTPPTRQAEYQLTHFCFNTTGSRQDLKFDRCGEDPNQKVIHGVINSFVHVEQYKKKFPLKFYQEIFECPFLNETGEYYKQEASNLLQESNCSQYMEKMPTQFVESVLEVHSKFVQLINTVLNGDQHFMSALDKKEL</sequence>
<dbReference type="OrthoDB" id="27073at2759"/>